<dbReference type="AlphaFoldDB" id="K6WLU9"/>
<dbReference type="OrthoDB" id="3674617at2"/>
<reference evidence="1 2" key="1">
    <citation type="submission" date="2012-08" db="EMBL/GenBank/DDBJ databases">
        <title>Whole genome shotgun sequence of Kineosphaera limosa NBRC 100340.</title>
        <authorList>
            <person name="Yoshida I."/>
            <person name="Isaki S."/>
            <person name="Hosoyama A."/>
            <person name="Tsuchikane K."/>
            <person name="Katsumata H."/>
            <person name="Ando Y."/>
            <person name="Ohji S."/>
            <person name="Hamada M."/>
            <person name="Tamura T."/>
            <person name="Yamazoe A."/>
            <person name="Yamazaki S."/>
            <person name="Fujita N."/>
        </authorList>
    </citation>
    <scope>NUCLEOTIDE SEQUENCE [LARGE SCALE GENOMIC DNA]</scope>
    <source>
        <strain evidence="1 2">NBRC 100340</strain>
    </source>
</reference>
<dbReference type="Proteomes" id="UP000008366">
    <property type="component" value="Unassembled WGS sequence"/>
</dbReference>
<name>K6WLU9_9MICO</name>
<evidence type="ECO:0000313" key="1">
    <source>
        <dbReference type="EMBL" id="GAB94776.1"/>
    </source>
</evidence>
<sequence length="71" mass="7762">MTAIACEPARRYSVLITPGDDDHGTWHTITAASIGEALRSVRSALFWETAQIRYSRDEATVSAIECLGNAH</sequence>
<comment type="caution">
    <text evidence="1">The sequence shown here is derived from an EMBL/GenBank/DDBJ whole genome shotgun (WGS) entry which is preliminary data.</text>
</comment>
<dbReference type="RefSeq" id="WP_006591308.1">
    <property type="nucleotide sequence ID" value="NZ_BAHD01000011.1"/>
</dbReference>
<protein>
    <submittedName>
        <fullName evidence="1">Uncharacterized protein</fullName>
    </submittedName>
</protein>
<evidence type="ECO:0000313" key="2">
    <source>
        <dbReference type="Proteomes" id="UP000008366"/>
    </source>
</evidence>
<keyword evidence="2" id="KW-1185">Reference proteome</keyword>
<dbReference type="EMBL" id="BAHD01000011">
    <property type="protein sequence ID" value="GAB94776.1"/>
    <property type="molecule type" value="Genomic_DNA"/>
</dbReference>
<organism evidence="1 2">
    <name type="scientific">Kineosphaera limosa NBRC 100340</name>
    <dbReference type="NCBI Taxonomy" id="1184609"/>
    <lineage>
        <taxon>Bacteria</taxon>
        <taxon>Bacillati</taxon>
        <taxon>Actinomycetota</taxon>
        <taxon>Actinomycetes</taxon>
        <taxon>Micrococcales</taxon>
        <taxon>Dermatophilaceae</taxon>
        <taxon>Kineosphaera</taxon>
    </lineage>
</organism>
<accession>K6WLU9</accession>
<proteinExistence type="predicted"/>
<gene>
    <name evidence="1" type="ORF">KILIM_011_00490</name>
</gene>